<protein>
    <recommendedName>
        <fullName evidence="3">Phage gp6-like head-tail connector protein</fullName>
    </recommendedName>
</protein>
<dbReference type="CDD" id="cd08054">
    <property type="entry name" value="gp6"/>
    <property type="match status" value="1"/>
</dbReference>
<organism evidence="1 2">
    <name type="scientific">Marinibacterium profundimaris</name>
    <dbReference type="NCBI Taxonomy" id="1679460"/>
    <lineage>
        <taxon>Bacteria</taxon>
        <taxon>Pseudomonadati</taxon>
        <taxon>Pseudomonadota</taxon>
        <taxon>Alphaproteobacteria</taxon>
        <taxon>Rhodobacterales</taxon>
        <taxon>Paracoccaceae</taxon>
        <taxon>Marinibacterium</taxon>
    </lineage>
</organism>
<evidence type="ECO:0000313" key="2">
    <source>
        <dbReference type="Proteomes" id="UP000215377"/>
    </source>
</evidence>
<evidence type="ECO:0000313" key="1">
    <source>
        <dbReference type="EMBL" id="OWU77604.1"/>
    </source>
</evidence>
<dbReference type="Gene3D" id="1.10.3230.30">
    <property type="entry name" value="Phage gp6-like head-tail connector protein"/>
    <property type="match status" value="1"/>
</dbReference>
<sequence>MSQLALADIKRYCQAVDFSADDQLLADLHKVAEEFVQKYTRRDLDAEFPGAWPEPCCQAVKLLVASWYREREAPVSDGVRDMLKPYRDLS</sequence>
<dbReference type="InterPro" id="IPR021146">
    <property type="entry name" value="Phage_gp6-like_head-tail"/>
</dbReference>
<name>A0A225NRN2_9RHOB</name>
<dbReference type="OrthoDB" id="8452228at2"/>
<dbReference type="RefSeq" id="WP_088648234.1">
    <property type="nucleotide sequence ID" value="NZ_AQQR01000001.1"/>
</dbReference>
<dbReference type="Pfam" id="PF05135">
    <property type="entry name" value="Phage_connect_1"/>
    <property type="match status" value="1"/>
</dbReference>
<dbReference type="InterPro" id="IPR006450">
    <property type="entry name" value="Phage_HK97_gp6-like"/>
</dbReference>
<reference evidence="1 2" key="1">
    <citation type="submission" date="2013-04" db="EMBL/GenBank/DDBJ databases">
        <title>Oceanicola sp. 22II1-22F33 Genome Sequencing.</title>
        <authorList>
            <person name="Lai Q."/>
            <person name="Li G."/>
            <person name="Shao Z."/>
        </authorList>
    </citation>
    <scope>NUCLEOTIDE SEQUENCE [LARGE SCALE GENOMIC DNA]</scope>
    <source>
        <strain evidence="1 2">22II1-22F33</strain>
    </source>
</reference>
<dbReference type="Proteomes" id="UP000215377">
    <property type="component" value="Unassembled WGS sequence"/>
</dbReference>
<keyword evidence="2" id="KW-1185">Reference proteome</keyword>
<proteinExistence type="predicted"/>
<dbReference type="EMBL" id="AQQR01000001">
    <property type="protein sequence ID" value="OWU77604.1"/>
    <property type="molecule type" value="Genomic_DNA"/>
</dbReference>
<evidence type="ECO:0008006" key="3">
    <source>
        <dbReference type="Google" id="ProtNLM"/>
    </source>
</evidence>
<gene>
    <name evidence="1" type="ORF">ATO3_02650</name>
</gene>
<accession>A0A225NRN2</accession>
<comment type="caution">
    <text evidence="1">The sequence shown here is derived from an EMBL/GenBank/DDBJ whole genome shotgun (WGS) entry which is preliminary data.</text>
</comment>
<dbReference type="NCBIfam" id="TIGR01560">
    <property type="entry name" value="put_DNA_pack"/>
    <property type="match status" value="1"/>
</dbReference>
<dbReference type="AlphaFoldDB" id="A0A225NRN2"/>